<protein>
    <submittedName>
        <fullName evidence="1">Uncharacterized protein</fullName>
    </submittedName>
</protein>
<dbReference type="AlphaFoldDB" id="A0A1X1DVU1"/>
<proteinExistence type="predicted"/>
<accession>A0A1X1DVU1</accession>
<reference evidence="1 2" key="1">
    <citation type="submission" date="2018-01" db="EMBL/GenBank/DDBJ databases">
        <title>Complete and assembled Genome of Pantoea gaviniae DSM22758T.</title>
        <authorList>
            <person name="Stevens M.J.A."/>
            <person name="Zurfluh K."/>
            <person name="Stephan R."/>
        </authorList>
    </citation>
    <scope>NUCLEOTIDE SEQUENCE [LARGE SCALE GENOMIC DNA]</scope>
    <source>
        <strain evidence="1 2">DSM 22758</strain>
    </source>
</reference>
<sequence length="59" mass="7019">MALEGDVISRHFHIFPDARQSGHKKIPTWLGRDDRVVNEIRYTRKFLITATEYVNYSLR</sequence>
<keyword evidence="2" id="KW-1185">Reference proteome</keyword>
<dbReference type="EMBL" id="CP026377">
    <property type="protein sequence ID" value="AUX93902.1"/>
    <property type="molecule type" value="Genomic_DNA"/>
</dbReference>
<evidence type="ECO:0000313" key="2">
    <source>
        <dbReference type="Proteomes" id="UP000238365"/>
    </source>
</evidence>
<name>A0A1X1DVU1_9GAMM</name>
<gene>
    <name evidence="1" type="ORF">C2E15_12985</name>
</gene>
<organism evidence="1 2">
    <name type="scientific">Mixta gaviniae</name>
    <dbReference type="NCBI Taxonomy" id="665914"/>
    <lineage>
        <taxon>Bacteria</taxon>
        <taxon>Pseudomonadati</taxon>
        <taxon>Pseudomonadota</taxon>
        <taxon>Gammaproteobacteria</taxon>
        <taxon>Enterobacterales</taxon>
        <taxon>Erwiniaceae</taxon>
        <taxon>Mixta</taxon>
    </lineage>
</organism>
<dbReference type="KEGG" id="pgz:C2E15_12985"/>
<dbReference type="Proteomes" id="UP000238365">
    <property type="component" value="Chromosome"/>
</dbReference>
<evidence type="ECO:0000313" key="1">
    <source>
        <dbReference type="EMBL" id="AUX93902.1"/>
    </source>
</evidence>